<accession>A0A8X6KEE0</accession>
<proteinExistence type="predicted"/>
<evidence type="ECO:0000313" key="1">
    <source>
        <dbReference type="EMBL" id="GFS43229.1"/>
    </source>
</evidence>
<reference evidence="1" key="1">
    <citation type="submission" date="2020-08" db="EMBL/GenBank/DDBJ databases">
        <title>Multicomponent nature underlies the extraordinary mechanical properties of spider dragline silk.</title>
        <authorList>
            <person name="Kono N."/>
            <person name="Nakamura H."/>
            <person name="Mori M."/>
            <person name="Yoshida Y."/>
            <person name="Ohtoshi R."/>
            <person name="Malay A.D."/>
            <person name="Moran D.A.P."/>
            <person name="Tomita M."/>
            <person name="Numata K."/>
            <person name="Arakawa K."/>
        </authorList>
    </citation>
    <scope>NUCLEOTIDE SEQUENCE</scope>
</reference>
<dbReference type="Proteomes" id="UP000887013">
    <property type="component" value="Unassembled WGS sequence"/>
</dbReference>
<evidence type="ECO:0000313" key="2">
    <source>
        <dbReference type="Proteomes" id="UP000887013"/>
    </source>
</evidence>
<name>A0A8X6KEE0_NEPPI</name>
<keyword evidence="2" id="KW-1185">Reference proteome</keyword>
<protein>
    <submittedName>
        <fullName evidence="1">Uncharacterized protein</fullName>
    </submittedName>
</protein>
<dbReference type="EMBL" id="BMAW01090151">
    <property type="protein sequence ID" value="GFS43229.1"/>
    <property type="molecule type" value="Genomic_DNA"/>
</dbReference>
<sequence length="167" mass="19149">MQQSAKDEGKEITCSSICVITGHLHGDVLKVRIVYENKGMQQLVSLIGIFWKPQLDYFGFNVTIVQKEIYNKRDGLSQIGIFDPLVIDLRGKKVHNKLKGSESMTFFFLMDDCQKLKHEALHINLNMKVENRNMCIMVNGRKVHPCSIVDQEATHRTQLRGGIKFRS</sequence>
<gene>
    <name evidence="1" type="ORF">NPIL_508061</name>
</gene>
<dbReference type="AlphaFoldDB" id="A0A8X6KEE0"/>
<comment type="caution">
    <text evidence="1">The sequence shown here is derived from an EMBL/GenBank/DDBJ whole genome shotgun (WGS) entry which is preliminary data.</text>
</comment>
<organism evidence="1 2">
    <name type="scientific">Nephila pilipes</name>
    <name type="common">Giant wood spider</name>
    <name type="synonym">Nephila maculata</name>
    <dbReference type="NCBI Taxonomy" id="299642"/>
    <lineage>
        <taxon>Eukaryota</taxon>
        <taxon>Metazoa</taxon>
        <taxon>Ecdysozoa</taxon>
        <taxon>Arthropoda</taxon>
        <taxon>Chelicerata</taxon>
        <taxon>Arachnida</taxon>
        <taxon>Araneae</taxon>
        <taxon>Araneomorphae</taxon>
        <taxon>Entelegynae</taxon>
        <taxon>Araneoidea</taxon>
        <taxon>Nephilidae</taxon>
        <taxon>Nephila</taxon>
    </lineage>
</organism>